<evidence type="ECO:0000256" key="6">
    <source>
        <dbReference type="ARBA" id="ARBA00022723"/>
    </source>
</evidence>
<feature type="binding site" description="axial binding residue" evidence="13">
    <location>
        <position position="269"/>
    </location>
    <ligand>
        <name>heme</name>
        <dbReference type="ChEBI" id="CHEBI:30413"/>
    </ligand>
    <ligandPart>
        <name>Fe</name>
        <dbReference type="ChEBI" id="CHEBI:18248"/>
    </ligandPart>
</feature>
<name>A0A0E0CGY2_9ORYZ</name>
<evidence type="ECO:0000256" key="2">
    <source>
        <dbReference type="ARBA" id="ARBA00004167"/>
    </source>
</evidence>
<dbReference type="InterPro" id="IPR001128">
    <property type="entry name" value="Cyt_P450"/>
</dbReference>
<dbReference type="PROSITE" id="PS00086">
    <property type="entry name" value="CYTOCHROME_P450"/>
    <property type="match status" value="1"/>
</dbReference>
<dbReference type="STRING" id="40149.A0A0E0CGY2"/>
<dbReference type="PANTHER" id="PTHR47953">
    <property type="entry name" value="OS08G0105600 PROTEIN"/>
    <property type="match status" value="1"/>
</dbReference>
<keyword evidence="16" id="KW-1185">Reference proteome</keyword>
<keyword evidence="4 13" id="KW-0349">Heme</keyword>
<dbReference type="PRINTS" id="PR00463">
    <property type="entry name" value="EP450I"/>
</dbReference>
<proteinExistence type="inferred from homology"/>
<keyword evidence="6 13" id="KW-0479">Metal-binding</keyword>
<evidence type="ECO:0000256" key="4">
    <source>
        <dbReference type="ARBA" id="ARBA00022617"/>
    </source>
</evidence>
<dbReference type="FunFam" id="1.10.630.10:FF:000008">
    <property type="entry name" value="Cytochrome P450 71D8"/>
    <property type="match status" value="1"/>
</dbReference>
<evidence type="ECO:0000256" key="13">
    <source>
        <dbReference type="PIRSR" id="PIRSR602401-1"/>
    </source>
</evidence>
<dbReference type="InterPro" id="IPR002401">
    <property type="entry name" value="Cyt_P450_E_grp-I"/>
</dbReference>
<keyword evidence="5" id="KW-0812">Transmembrane</keyword>
<accession>A0A0E0CGY2</accession>
<dbReference type="InterPro" id="IPR017972">
    <property type="entry name" value="Cyt_P450_CS"/>
</dbReference>
<keyword evidence="12" id="KW-0472">Membrane</keyword>
<dbReference type="HOGENOM" id="CLU_001570_0_5_1"/>
<keyword evidence="10 13" id="KW-0408">Iron</keyword>
<dbReference type="Gene3D" id="1.10.630.10">
    <property type="entry name" value="Cytochrome P450"/>
    <property type="match status" value="2"/>
</dbReference>
<evidence type="ECO:0000313" key="15">
    <source>
        <dbReference type="EnsemblPlants" id="OMERI02G07610.1"/>
    </source>
</evidence>
<comment type="subcellular location">
    <subcellularLocation>
        <location evidence="2">Membrane</location>
        <topology evidence="2">Single-pass membrane protein</topology>
    </subcellularLocation>
</comment>
<evidence type="ECO:0000256" key="1">
    <source>
        <dbReference type="ARBA" id="ARBA00001971"/>
    </source>
</evidence>
<evidence type="ECO:0000256" key="11">
    <source>
        <dbReference type="ARBA" id="ARBA00023033"/>
    </source>
</evidence>
<evidence type="ECO:0000256" key="14">
    <source>
        <dbReference type="RuleBase" id="RU000461"/>
    </source>
</evidence>
<dbReference type="InterPro" id="IPR036396">
    <property type="entry name" value="Cyt_P450_sf"/>
</dbReference>
<protein>
    <recommendedName>
        <fullName evidence="17">Cytochrome P450</fullName>
    </recommendedName>
</protein>
<evidence type="ECO:0000256" key="5">
    <source>
        <dbReference type="ARBA" id="ARBA00022692"/>
    </source>
</evidence>
<dbReference type="GO" id="GO:0016020">
    <property type="term" value="C:membrane"/>
    <property type="evidence" value="ECO:0007669"/>
    <property type="project" value="UniProtKB-SubCell"/>
</dbReference>
<organism evidence="15">
    <name type="scientific">Oryza meridionalis</name>
    <dbReference type="NCBI Taxonomy" id="40149"/>
    <lineage>
        <taxon>Eukaryota</taxon>
        <taxon>Viridiplantae</taxon>
        <taxon>Streptophyta</taxon>
        <taxon>Embryophyta</taxon>
        <taxon>Tracheophyta</taxon>
        <taxon>Spermatophyta</taxon>
        <taxon>Magnoliopsida</taxon>
        <taxon>Liliopsida</taxon>
        <taxon>Poales</taxon>
        <taxon>Poaceae</taxon>
        <taxon>BOP clade</taxon>
        <taxon>Oryzoideae</taxon>
        <taxon>Oryzeae</taxon>
        <taxon>Oryzinae</taxon>
        <taxon>Oryza</taxon>
    </lineage>
</organism>
<evidence type="ECO:0000256" key="3">
    <source>
        <dbReference type="ARBA" id="ARBA00010617"/>
    </source>
</evidence>
<evidence type="ECO:0000256" key="7">
    <source>
        <dbReference type="ARBA" id="ARBA00022857"/>
    </source>
</evidence>
<dbReference type="EnsemblPlants" id="OMERI02G07610.1">
    <property type="protein sequence ID" value="OMERI02G07610.1"/>
    <property type="gene ID" value="OMERI02G07610"/>
</dbReference>
<dbReference type="GO" id="GO:0004497">
    <property type="term" value="F:monooxygenase activity"/>
    <property type="evidence" value="ECO:0007669"/>
    <property type="project" value="UniProtKB-KW"/>
</dbReference>
<dbReference type="InterPro" id="IPR052306">
    <property type="entry name" value="CYP450_71D"/>
</dbReference>
<dbReference type="GO" id="GO:0016705">
    <property type="term" value="F:oxidoreductase activity, acting on paired donors, with incorporation or reduction of molecular oxygen"/>
    <property type="evidence" value="ECO:0007669"/>
    <property type="project" value="InterPro"/>
</dbReference>
<evidence type="ECO:0000256" key="12">
    <source>
        <dbReference type="ARBA" id="ARBA00023136"/>
    </source>
</evidence>
<keyword evidence="8" id="KW-1133">Transmembrane helix</keyword>
<keyword evidence="7" id="KW-0521">NADP</keyword>
<comment type="similarity">
    <text evidence="3 14">Belongs to the cytochrome P450 family.</text>
</comment>
<dbReference type="Gramene" id="OMERI02G07610.1">
    <property type="protein sequence ID" value="OMERI02G07610.1"/>
    <property type="gene ID" value="OMERI02G07610"/>
</dbReference>
<dbReference type="eggNOG" id="KOG0156">
    <property type="taxonomic scope" value="Eukaryota"/>
</dbReference>
<dbReference type="GO" id="GO:0020037">
    <property type="term" value="F:heme binding"/>
    <property type="evidence" value="ECO:0007669"/>
    <property type="project" value="InterPro"/>
</dbReference>
<keyword evidence="11 14" id="KW-0503">Monooxygenase</keyword>
<comment type="cofactor">
    <cofactor evidence="1 13">
        <name>heme</name>
        <dbReference type="ChEBI" id="CHEBI:30413"/>
    </cofactor>
</comment>
<dbReference type="GO" id="GO:0005506">
    <property type="term" value="F:iron ion binding"/>
    <property type="evidence" value="ECO:0007669"/>
    <property type="project" value="InterPro"/>
</dbReference>
<dbReference type="PANTHER" id="PTHR47953:SF19">
    <property type="entry name" value="OS06G0641600 PROTEIN"/>
    <property type="match status" value="1"/>
</dbReference>
<dbReference type="GO" id="GO:0016102">
    <property type="term" value="P:diterpenoid biosynthetic process"/>
    <property type="evidence" value="ECO:0007669"/>
    <property type="project" value="UniProtKB-ARBA"/>
</dbReference>
<sequence>MISAFVADSTVRSIIGSRSRHRDTFLRLVEDGLKIMPGMSLPDLFPSSRLAMLLSRVPAKIERRRRGMMGFIDTIIQEHQESRAAAAAAAEDEDLLDVLLRLQKDMDSQYPLTTMNIKSILIDMFGAGSETSATTLQWAMAELMRNPEVMRRAQDEVRRELAVAGNERVTEDSLPSLHYLRLVIKETLRLHPPAPLLLPRECGGACEVLGYDVPAGTMVLVNAWAIGRDTAAWGGAAEEFSPERFERCERDFGGVDFELIPFGAGRRICPGMAFGLAHVELALAALLFHFDWRLPGGMAADEMDMSEAAGITVRRRSDLLVFAVPRVPVPAQQPWPAAPCRWSCCSLPPSRSCSSPSSARRSVVAAAARGGSRRGRGRCLSSATCTTSPATSRTAPCAPWRGALARRHGALMLLRLGEVQAVVASSPDAAREIMRTHDAAFASRPLSPMQQLAYGRDAEGVIFAPYGDGWRHLRKICTAELLSARRVQSFRPVREAELGRLLRSVAEATSSSSSSSLVNLTELISAFVADSTVRAIIGSRFEHRDAYLRMLQDGLKIVPGMTLPDLFPSSRLALFLSRVPGRIEHHRQGMQRFIDAIIDEHQEKRAAAADDDDDEDEDLLDVLLKLQKEMGSQHPLTTANIKTVMLDMFGAGSKSSATVLQWTMAELMRNPRVMQKAQDEVRRELAMTR</sequence>
<dbReference type="Pfam" id="PF00067">
    <property type="entry name" value="p450"/>
    <property type="match status" value="2"/>
</dbReference>
<evidence type="ECO:0008006" key="17">
    <source>
        <dbReference type="Google" id="ProtNLM"/>
    </source>
</evidence>
<reference evidence="15" key="1">
    <citation type="submission" date="2015-04" db="UniProtKB">
        <authorList>
            <consortium name="EnsemblPlants"/>
        </authorList>
    </citation>
    <scope>IDENTIFICATION</scope>
</reference>
<dbReference type="PRINTS" id="PR00385">
    <property type="entry name" value="P450"/>
</dbReference>
<keyword evidence="9 14" id="KW-0560">Oxidoreductase</keyword>
<dbReference type="AlphaFoldDB" id="A0A0E0CGY2"/>
<evidence type="ECO:0000256" key="10">
    <source>
        <dbReference type="ARBA" id="ARBA00023004"/>
    </source>
</evidence>
<reference evidence="15" key="2">
    <citation type="submission" date="2018-05" db="EMBL/GenBank/DDBJ databases">
        <title>OmerRS3 (Oryza meridionalis Reference Sequence Version 3).</title>
        <authorList>
            <person name="Zhang J."/>
            <person name="Kudrna D."/>
            <person name="Lee S."/>
            <person name="Talag J."/>
            <person name="Welchert J."/>
            <person name="Wing R.A."/>
        </authorList>
    </citation>
    <scope>NUCLEOTIDE SEQUENCE [LARGE SCALE GENOMIC DNA]</scope>
    <source>
        <strain evidence="15">cv. OR44</strain>
    </source>
</reference>
<evidence type="ECO:0000256" key="9">
    <source>
        <dbReference type="ARBA" id="ARBA00023002"/>
    </source>
</evidence>
<evidence type="ECO:0000256" key="8">
    <source>
        <dbReference type="ARBA" id="ARBA00022989"/>
    </source>
</evidence>
<dbReference type="SUPFAM" id="SSF48264">
    <property type="entry name" value="Cytochrome P450"/>
    <property type="match status" value="2"/>
</dbReference>
<dbReference type="Proteomes" id="UP000008021">
    <property type="component" value="Chromosome 2"/>
</dbReference>
<evidence type="ECO:0000313" key="16">
    <source>
        <dbReference type="Proteomes" id="UP000008021"/>
    </source>
</evidence>